<evidence type="ECO:0000256" key="5">
    <source>
        <dbReference type="ARBA" id="ARBA00023172"/>
    </source>
</evidence>
<dbReference type="InterPro" id="IPR011010">
    <property type="entry name" value="DNA_brk_join_enz"/>
</dbReference>
<dbReference type="GO" id="GO:0006310">
    <property type="term" value="P:DNA recombination"/>
    <property type="evidence" value="ECO:0007669"/>
    <property type="project" value="UniProtKB-KW"/>
</dbReference>
<dbReference type="CDD" id="cd01189">
    <property type="entry name" value="INT_ICEBs1_C_like"/>
    <property type="match status" value="1"/>
</dbReference>
<evidence type="ECO:0000256" key="2">
    <source>
        <dbReference type="ARBA" id="ARBA00008857"/>
    </source>
</evidence>
<comment type="similarity">
    <text evidence="2">Belongs to the 'phage' integrase family.</text>
</comment>
<dbReference type="InterPro" id="IPR004107">
    <property type="entry name" value="Integrase_SAM-like_N"/>
</dbReference>
<dbReference type="InterPro" id="IPR013762">
    <property type="entry name" value="Integrase-like_cat_sf"/>
</dbReference>
<dbReference type="PANTHER" id="PTHR30349:SF64">
    <property type="entry name" value="PROPHAGE INTEGRASE INTD-RELATED"/>
    <property type="match status" value="1"/>
</dbReference>
<evidence type="ECO:0000313" key="7">
    <source>
        <dbReference type="EMBL" id="SFQ45637.1"/>
    </source>
</evidence>
<evidence type="ECO:0000256" key="3">
    <source>
        <dbReference type="ARBA" id="ARBA00022908"/>
    </source>
</evidence>
<dbReference type="OrthoDB" id="9803188at2"/>
<dbReference type="Pfam" id="PF14659">
    <property type="entry name" value="Phage_int_SAM_3"/>
    <property type="match status" value="1"/>
</dbReference>
<sequence length="329" mass="38637">MKRGFKTEEDALAWEKLYKEHCKKDMSKSFGEFHKNYESDIRPRIKESTWRTKENVVKYKILPYFKDMPMSSIKPLDVLKWQNELFKMHNTKGNELSGTYLKTIQSQLSAIFNHAVRHYDLSSNPVKKAGSIGIVRANEVNYWTKEEYLKFIECMKENNKYYYALEILYWCGLRTVEVLVLNESDFDFVNHTISITKSFQIINGAEVITKPKTINGIRTVTVPVSLSEQLKKYVDQESKGERIFPYARQRLYKEFKKGIEISGVKDIRLHDLRHSHVSLLIHMGYSAFEIAKRVGHKSEPVTYYYAHMFPGVQENMAERLDAERSDDNE</sequence>
<keyword evidence="4" id="KW-0238">DNA-binding</keyword>
<dbReference type="Gene3D" id="1.10.150.130">
    <property type="match status" value="1"/>
</dbReference>
<dbReference type="Pfam" id="PF00589">
    <property type="entry name" value="Phage_integrase"/>
    <property type="match status" value="1"/>
</dbReference>
<proteinExistence type="inferred from homology"/>
<reference evidence="8" key="1">
    <citation type="submission" date="2016-10" db="EMBL/GenBank/DDBJ databases">
        <authorList>
            <person name="Varghese N."/>
            <person name="Submissions S."/>
        </authorList>
    </citation>
    <scope>NUCLEOTIDE SEQUENCE [LARGE SCALE GENOMIC DNA]</scope>
    <source>
        <strain evidence="8">P18</strain>
    </source>
</reference>
<dbReference type="InterPro" id="IPR010998">
    <property type="entry name" value="Integrase_recombinase_N"/>
</dbReference>
<dbReference type="Gene3D" id="1.10.443.10">
    <property type="entry name" value="Intergrase catalytic core"/>
    <property type="match status" value="1"/>
</dbReference>
<feature type="domain" description="Tyr recombinase" evidence="6">
    <location>
        <begin position="138"/>
        <end position="318"/>
    </location>
</feature>
<dbReference type="PROSITE" id="PS51898">
    <property type="entry name" value="TYR_RECOMBINASE"/>
    <property type="match status" value="1"/>
</dbReference>
<evidence type="ECO:0000256" key="4">
    <source>
        <dbReference type="ARBA" id="ARBA00023125"/>
    </source>
</evidence>
<organism evidence="7 8">
    <name type="scientific">Butyrivibrio proteoclasticus</name>
    <dbReference type="NCBI Taxonomy" id="43305"/>
    <lineage>
        <taxon>Bacteria</taxon>
        <taxon>Bacillati</taxon>
        <taxon>Bacillota</taxon>
        <taxon>Clostridia</taxon>
        <taxon>Lachnospirales</taxon>
        <taxon>Lachnospiraceae</taxon>
        <taxon>Butyrivibrio</taxon>
    </lineage>
</organism>
<gene>
    <name evidence="7" type="ORF">SAMN04487928_1513</name>
</gene>
<evidence type="ECO:0000256" key="1">
    <source>
        <dbReference type="ARBA" id="ARBA00003283"/>
    </source>
</evidence>
<keyword evidence="8" id="KW-1185">Reference proteome</keyword>
<dbReference type="SUPFAM" id="SSF56349">
    <property type="entry name" value="DNA breaking-rejoining enzymes"/>
    <property type="match status" value="1"/>
</dbReference>
<dbReference type="InterPro" id="IPR002104">
    <property type="entry name" value="Integrase_catalytic"/>
</dbReference>
<accession>A0A1I5YNZ9</accession>
<comment type="function">
    <text evidence="1">Site-specific tyrosine recombinase, which acts by catalyzing the cutting and rejoining of the recombining DNA molecules.</text>
</comment>
<dbReference type="Proteomes" id="UP000182624">
    <property type="component" value="Unassembled WGS sequence"/>
</dbReference>
<dbReference type="PANTHER" id="PTHR30349">
    <property type="entry name" value="PHAGE INTEGRASE-RELATED"/>
    <property type="match status" value="1"/>
</dbReference>
<dbReference type="AlphaFoldDB" id="A0A1I5YNZ9"/>
<dbReference type="InterPro" id="IPR050090">
    <property type="entry name" value="Tyrosine_recombinase_XerCD"/>
</dbReference>
<protein>
    <submittedName>
        <fullName evidence="7">Integrase</fullName>
    </submittedName>
</protein>
<dbReference type="GO" id="GO:0015074">
    <property type="term" value="P:DNA integration"/>
    <property type="evidence" value="ECO:0007669"/>
    <property type="project" value="UniProtKB-KW"/>
</dbReference>
<keyword evidence="5" id="KW-0233">DNA recombination</keyword>
<dbReference type="GO" id="GO:0003677">
    <property type="term" value="F:DNA binding"/>
    <property type="evidence" value="ECO:0007669"/>
    <property type="project" value="UniProtKB-KW"/>
</dbReference>
<dbReference type="EMBL" id="FOXO01000051">
    <property type="protein sequence ID" value="SFQ45637.1"/>
    <property type="molecule type" value="Genomic_DNA"/>
</dbReference>
<evidence type="ECO:0000259" key="6">
    <source>
        <dbReference type="PROSITE" id="PS51898"/>
    </source>
</evidence>
<keyword evidence="3" id="KW-0229">DNA integration</keyword>
<name>A0A1I5YNZ9_9FIRM</name>
<evidence type="ECO:0000313" key="8">
    <source>
        <dbReference type="Proteomes" id="UP000182624"/>
    </source>
</evidence>